<keyword evidence="4" id="KW-1185">Reference proteome</keyword>
<evidence type="ECO:0000313" key="4">
    <source>
        <dbReference type="Proteomes" id="UP000541444"/>
    </source>
</evidence>
<evidence type="ECO:0000256" key="2">
    <source>
        <dbReference type="SAM" id="Phobius"/>
    </source>
</evidence>
<feature type="transmembrane region" description="Helical" evidence="2">
    <location>
        <begin position="55"/>
        <end position="76"/>
    </location>
</feature>
<keyword evidence="2" id="KW-0472">Membrane</keyword>
<evidence type="ECO:0000313" key="3">
    <source>
        <dbReference type="EMBL" id="KAF6137517.1"/>
    </source>
</evidence>
<accession>A0A7J7L4I7</accession>
<feature type="region of interest" description="Disordered" evidence="1">
    <location>
        <begin position="249"/>
        <end position="272"/>
    </location>
</feature>
<comment type="caution">
    <text evidence="3">The sequence shown here is derived from an EMBL/GenBank/DDBJ whole genome shotgun (WGS) entry which is preliminary data.</text>
</comment>
<sequence>MRVKQNSNSKAVHAGTTRAVLSCAWGLDGPDVETWHDLRCDGIENDAARVLKWDCFGWCFGGITVPFVLMCVRFGLKFMGILQVKFMISDLFFGTPAFLYEFGQHLGHRASKCTEIPDVEGQEMGDRVEALTPVEIPRQERGIERTDTQEDPLEGTLIWEVEGFSEFEGLSDLGGTGIVADQSREWGGEEERDTLAGLEKEYPVRHIVIEEERLKVQVATSNSGGLGFGGEALIHSGMFADGRPADLVGGQSQRLAGSPVGTMSSSTRGPAV</sequence>
<proteinExistence type="predicted"/>
<evidence type="ECO:0000256" key="1">
    <source>
        <dbReference type="SAM" id="MobiDB-lite"/>
    </source>
</evidence>
<protein>
    <submittedName>
        <fullName evidence="3">Uncharacterized protein</fullName>
    </submittedName>
</protein>
<keyword evidence="2" id="KW-1133">Transmembrane helix</keyword>
<reference evidence="3 4" key="1">
    <citation type="journal article" date="2020" name="IScience">
        <title>Genome Sequencing of the Endangered Kingdonia uniflora (Circaeasteraceae, Ranunculales) Reveals Potential Mechanisms of Evolutionary Specialization.</title>
        <authorList>
            <person name="Sun Y."/>
            <person name="Deng T."/>
            <person name="Zhang A."/>
            <person name="Moore M.J."/>
            <person name="Landis J.B."/>
            <person name="Lin N."/>
            <person name="Zhang H."/>
            <person name="Zhang X."/>
            <person name="Huang J."/>
            <person name="Zhang X."/>
            <person name="Sun H."/>
            <person name="Wang H."/>
        </authorList>
    </citation>
    <scope>NUCLEOTIDE SEQUENCE [LARGE SCALE GENOMIC DNA]</scope>
    <source>
        <strain evidence="3">TB1705</strain>
        <tissue evidence="3">Leaf</tissue>
    </source>
</reference>
<gene>
    <name evidence="3" type="ORF">GIB67_031796</name>
</gene>
<feature type="compositionally biased region" description="Polar residues" evidence="1">
    <location>
        <begin position="250"/>
        <end position="272"/>
    </location>
</feature>
<name>A0A7J7L4I7_9MAGN</name>
<dbReference type="Proteomes" id="UP000541444">
    <property type="component" value="Unassembled WGS sequence"/>
</dbReference>
<dbReference type="AlphaFoldDB" id="A0A7J7L4I7"/>
<keyword evidence="2" id="KW-0812">Transmembrane</keyword>
<organism evidence="3 4">
    <name type="scientific">Kingdonia uniflora</name>
    <dbReference type="NCBI Taxonomy" id="39325"/>
    <lineage>
        <taxon>Eukaryota</taxon>
        <taxon>Viridiplantae</taxon>
        <taxon>Streptophyta</taxon>
        <taxon>Embryophyta</taxon>
        <taxon>Tracheophyta</taxon>
        <taxon>Spermatophyta</taxon>
        <taxon>Magnoliopsida</taxon>
        <taxon>Ranunculales</taxon>
        <taxon>Circaeasteraceae</taxon>
        <taxon>Kingdonia</taxon>
    </lineage>
</organism>
<dbReference type="EMBL" id="JACGCM010002647">
    <property type="protein sequence ID" value="KAF6137517.1"/>
    <property type="molecule type" value="Genomic_DNA"/>
</dbReference>